<name>A0ABV0YJZ2_9TELE</name>
<gene>
    <name evidence="1" type="ORF">AMECASPLE_039713</name>
</gene>
<proteinExistence type="predicted"/>
<protein>
    <submittedName>
        <fullName evidence="1">Uncharacterized protein</fullName>
    </submittedName>
</protein>
<dbReference type="EMBL" id="JAHRIP010037078">
    <property type="protein sequence ID" value="MEQ2294037.1"/>
    <property type="molecule type" value="Genomic_DNA"/>
</dbReference>
<comment type="caution">
    <text evidence="1">The sequence shown here is derived from an EMBL/GenBank/DDBJ whole genome shotgun (WGS) entry which is preliminary data.</text>
</comment>
<feature type="non-terminal residue" evidence="1">
    <location>
        <position position="1"/>
    </location>
</feature>
<sequence length="105" mass="11647">VENQGKASARCVHLVILPSRGSHGVICACLSPSHVLRRVETQNCNAFRLMVLALYLQAHSLKENCRTQLRGIFTSLSTLHRSPQVAAEFFPHGRKDSSLTGDHRN</sequence>
<dbReference type="Proteomes" id="UP001469553">
    <property type="component" value="Unassembled WGS sequence"/>
</dbReference>
<evidence type="ECO:0000313" key="2">
    <source>
        <dbReference type="Proteomes" id="UP001469553"/>
    </source>
</evidence>
<accession>A0ABV0YJZ2</accession>
<evidence type="ECO:0000313" key="1">
    <source>
        <dbReference type="EMBL" id="MEQ2294037.1"/>
    </source>
</evidence>
<keyword evidence="2" id="KW-1185">Reference proteome</keyword>
<reference evidence="1 2" key="1">
    <citation type="submission" date="2021-06" db="EMBL/GenBank/DDBJ databases">
        <authorList>
            <person name="Palmer J.M."/>
        </authorList>
    </citation>
    <scope>NUCLEOTIDE SEQUENCE [LARGE SCALE GENOMIC DNA]</scope>
    <source>
        <strain evidence="1 2">AS_MEX2019</strain>
        <tissue evidence="1">Muscle</tissue>
    </source>
</reference>
<organism evidence="1 2">
    <name type="scientific">Ameca splendens</name>
    <dbReference type="NCBI Taxonomy" id="208324"/>
    <lineage>
        <taxon>Eukaryota</taxon>
        <taxon>Metazoa</taxon>
        <taxon>Chordata</taxon>
        <taxon>Craniata</taxon>
        <taxon>Vertebrata</taxon>
        <taxon>Euteleostomi</taxon>
        <taxon>Actinopterygii</taxon>
        <taxon>Neopterygii</taxon>
        <taxon>Teleostei</taxon>
        <taxon>Neoteleostei</taxon>
        <taxon>Acanthomorphata</taxon>
        <taxon>Ovalentaria</taxon>
        <taxon>Atherinomorphae</taxon>
        <taxon>Cyprinodontiformes</taxon>
        <taxon>Goodeidae</taxon>
        <taxon>Ameca</taxon>
    </lineage>
</organism>